<accession>A0A1T2X1K7</accession>
<dbReference type="STRING" id="1324314.BVG16_26930"/>
<dbReference type="OrthoDB" id="190426at2"/>
<proteinExistence type="predicted"/>
<evidence type="ECO:0000313" key="1">
    <source>
        <dbReference type="EMBL" id="OPA73727.1"/>
    </source>
</evidence>
<dbReference type="AlphaFoldDB" id="A0A1T2X1K7"/>
<sequence length="255" mass="29864">MIIRETATHFTMITQNDHAHLAADMAAYLKPSLYLNSEYASDVLLAIREHDRCWIKLDAMPIWNDQSHAPFGFDDYPIQPKMMFYRFGIDEIQEMSAYASYLSSVHFASFQPIRESDLPECVEFVRYEKKRQASIQNQIQMPEQDVIHRHSQLLKCCDDLSLYVSLNEPGVSKKEEHPWFRDGFDVTLDREERMIAHWVNERVVQVAPFPYVHEFSVSMKLKHVSKEAVQKSGIDRAYHDTAWTEQTFHFIGEKG</sequence>
<dbReference type="EMBL" id="MSZX01000014">
    <property type="protein sequence ID" value="OPA73727.1"/>
    <property type="molecule type" value="Genomic_DNA"/>
</dbReference>
<organism evidence="1 2">
    <name type="scientific">Paenibacillus selenitireducens</name>
    <dbReference type="NCBI Taxonomy" id="1324314"/>
    <lineage>
        <taxon>Bacteria</taxon>
        <taxon>Bacillati</taxon>
        <taxon>Bacillota</taxon>
        <taxon>Bacilli</taxon>
        <taxon>Bacillales</taxon>
        <taxon>Paenibacillaceae</taxon>
        <taxon>Paenibacillus</taxon>
    </lineage>
</organism>
<reference evidence="1 2" key="1">
    <citation type="submission" date="2017-01" db="EMBL/GenBank/DDBJ databases">
        <title>Genome analysis of Paenibacillus selenitrireducens ES3-24.</title>
        <authorList>
            <person name="Xu D."/>
            <person name="Yao R."/>
            <person name="Zheng S."/>
        </authorList>
    </citation>
    <scope>NUCLEOTIDE SEQUENCE [LARGE SCALE GENOMIC DNA]</scope>
    <source>
        <strain evidence="1 2">ES3-24</strain>
    </source>
</reference>
<gene>
    <name evidence="1" type="ORF">BVG16_26930</name>
</gene>
<comment type="caution">
    <text evidence="1">The sequence shown here is derived from an EMBL/GenBank/DDBJ whole genome shotgun (WGS) entry which is preliminary data.</text>
</comment>
<dbReference type="RefSeq" id="WP_078502294.1">
    <property type="nucleotide sequence ID" value="NZ_MSZX01000014.1"/>
</dbReference>
<dbReference type="Pfam" id="PF13030">
    <property type="entry name" value="DUF3891"/>
    <property type="match status" value="1"/>
</dbReference>
<dbReference type="InterPro" id="IPR024992">
    <property type="entry name" value="DUF3891"/>
</dbReference>
<dbReference type="Proteomes" id="UP000190188">
    <property type="component" value="Unassembled WGS sequence"/>
</dbReference>
<protein>
    <submittedName>
        <fullName evidence="1">Uncharacterized protein</fullName>
    </submittedName>
</protein>
<keyword evidence="2" id="KW-1185">Reference proteome</keyword>
<name>A0A1T2X1K7_9BACL</name>
<evidence type="ECO:0000313" key="2">
    <source>
        <dbReference type="Proteomes" id="UP000190188"/>
    </source>
</evidence>